<sequence>MKIRILACALFFVSSVLLASPPMYEDHSEYRDNDVFLFCSDGLKKPRAWKPINPIAALWMAEPTYCPIPHDGGECPLCVHNYGVHFQSWTHNDYDAWQKWMRICPRGDEEGKWEGQGRPENTPHSH</sequence>
<evidence type="ECO:0000256" key="1">
    <source>
        <dbReference type="SAM" id="SignalP"/>
    </source>
</evidence>
<name>A0ABU1RWW5_9GAMM</name>
<feature type="chain" id="PRO_5046471223" description="Secreted protein" evidence="1">
    <location>
        <begin position="20"/>
        <end position="126"/>
    </location>
</feature>
<proteinExistence type="predicted"/>
<dbReference type="Proteomes" id="UP001254759">
    <property type="component" value="Unassembled WGS sequence"/>
</dbReference>
<evidence type="ECO:0000313" key="3">
    <source>
        <dbReference type="Proteomes" id="UP001254759"/>
    </source>
</evidence>
<keyword evidence="3" id="KW-1185">Reference proteome</keyword>
<feature type="signal peptide" evidence="1">
    <location>
        <begin position="1"/>
        <end position="19"/>
    </location>
</feature>
<comment type="caution">
    <text evidence="2">The sequence shown here is derived from an EMBL/GenBank/DDBJ whole genome shotgun (WGS) entry which is preliminary data.</text>
</comment>
<dbReference type="RefSeq" id="WP_310096283.1">
    <property type="nucleotide sequence ID" value="NZ_JAVDTT010000006.1"/>
</dbReference>
<protein>
    <recommendedName>
        <fullName evidence="4">Secreted protein</fullName>
    </recommendedName>
</protein>
<accession>A0ABU1RWW5</accession>
<evidence type="ECO:0000313" key="2">
    <source>
        <dbReference type="EMBL" id="MDR6843262.1"/>
    </source>
</evidence>
<evidence type="ECO:0008006" key="4">
    <source>
        <dbReference type="Google" id="ProtNLM"/>
    </source>
</evidence>
<reference evidence="2 3" key="1">
    <citation type="submission" date="2023-07" db="EMBL/GenBank/DDBJ databases">
        <title>Sorghum-associated microbial communities from plants grown in Nebraska, USA.</title>
        <authorList>
            <person name="Schachtman D."/>
        </authorList>
    </citation>
    <scope>NUCLEOTIDE SEQUENCE [LARGE SCALE GENOMIC DNA]</scope>
    <source>
        <strain evidence="2 3">BE107</strain>
    </source>
</reference>
<gene>
    <name evidence="2" type="ORF">J2W94_003575</name>
</gene>
<organism evidence="2 3">
    <name type="scientific">Pseudoxanthomonas sacheonensis</name>
    <dbReference type="NCBI Taxonomy" id="443615"/>
    <lineage>
        <taxon>Bacteria</taxon>
        <taxon>Pseudomonadati</taxon>
        <taxon>Pseudomonadota</taxon>
        <taxon>Gammaproteobacteria</taxon>
        <taxon>Lysobacterales</taxon>
        <taxon>Lysobacteraceae</taxon>
        <taxon>Pseudoxanthomonas</taxon>
    </lineage>
</organism>
<keyword evidence="1" id="KW-0732">Signal</keyword>
<dbReference type="EMBL" id="JAVDTT010000006">
    <property type="protein sequence ID" value="MDR6843262.1"/>
    <property type="molecule type" value="Genomic_DNA"/>
</dbReference>